<sequence length="319" mass="34986">MDSVVSNFVRKSFPQVRLVKIFSDGPSSQFKNKFMAGFYHTLQRKGLRIKWHFFATSHGKGVVDCLAGTVKRIVWGAVSTRNVSNVQDVVTFAKITAQVRKSVNIQLCLKKDNDDYSSHLELDKCFELATPIPGISKIHCIEPAMKGQIHHCLYSSQPSTIHEIEQSRDGEETHGITSVIEKTISSSNSSVDEESSDDTCSSNDTDFVIDDGNDTPLCTHAPSPAETTTTDEEESNIQIQLGLPHNVRALVNNQFQVPPYSSLLAELIVSKSIDFKGDPLINASDLQELEGLCSQTPSSVPSTPSKVLAISCILFGNTL</sequence>
<reference evidence="2" key="1">
    <citation type="journal article" date="2023" name="G3 (Bethesda)">
        <title>Whole genome assembly and annotation of the endangered Caribbean coral Acropora cervicornis.</title>
        <authorList>
            <person name="Selwyn J.D."/>
            <person name="Vollmer S.V."/>
        </authorList>
    </citation>
    <scope>NUCLEOTIDE SEQUENCE</scope>
    <source>
        <strain evidence="2">K2</strain>
    </source>
</reference>
<feature type="region of interest" description="Disordered" evidence="1">
    <location>
        <begin position="182"/>
        <end position="232"/>
    </location>
</feature>
<dbReference type="Proteomes" id="UP001249851">
    <property type="component" value="Unassembled WGS sequence"/>
</dbReference>
<dbReference type="PANTHER" id="PTHR46601">
    <property type="entry name" value="ULP_PROTEASE DOMAIN-CONTAINING PROTEIN"/>
    <property type="match status" value="1"/>
</dbReference>
<dbReference type="AlphaFoldDB" id="A0AAD9PV14"/>
<name>A0AAD9PV14_ACRCE</name>
<reference evidence="2" key="2">
    <citation type="journal article" date="2023" name="Science">
        <title>Genomic signatures of disease resistance in endangered staghorn corals.</title>
        <authorList>
            <person name="Vollmer S.V."/>
            <person name="Selwyn J.D."/>
            <person name="Despard B.A."/>
            <person name="Roesel C.L."/>
        </authorList>
    </citation>
    <scope>NUCLEOTIDE SEQUENCE</scope>
    <source>
        <strain evidence="2">K2</strain>
    </source>
</reference>
<evidence type="ECO:0000313" key="3">
    <source>
        <dbReference type="Proteomes" id="UP001249851"/>
    </source>
</evidence>
<dbReference type="EMBL" id="JARQWQ010000127">
    <property type="protein sequence ID" value="KAK2549396.1"/>
    <property type="molecule type" value="Genomic_DNA"/>
</dbReference>
<evidence type="ECO:0000256" key="1">
    <source>
        <dbReference type="SAM" id="MobiDB-lite"/>
    </source>
</evidence>
<proteinExistence type="predicted"/>
<keyword evidence="3" id="KW-1185">Reference proteome</keyword>
<dbReference type="PANTHER" id="PTHR46601:SF2">
    <property type="entry name" value="UBIQUITIN-LIKE PROTEASE FAMILY PROFILE DOMAIN-CONTAINING PROTEIN"/>
    <property type="match status" value="1"/>
</dbReference>
<evidence type="ECO:0000313" key="2">
    <source>
        <dbReference type="EMBL" id="KAK2549396.1"/>
    </source>
</evidence>
<comment type="caution">
    <text evidence="2">The sequence shown here is derived from an EMBL/GenBank/DDBJ whole genome shotgun (WGS) entry which is preliminary data.</text>
</comment>
<organism evidence="2 3">
    <name type="scientific">Acropora cervicornis</name>
    <name type="common">Staghorn coral</name>
    <dbReference type="NCBI Taxonomy" id="6130"/>
    <lineage>
        <taxon>Eukaryota</taxon>
        <taxon>Metazoa</taxon>
        <taxon>Cnidaria</taxon>
        <taxon>Anthozoa</taxon>
        <taxon>Hexacorallia</taxon>
        <taxon>Scleractinia</taxon>
        <taxon>Astrocoeniina</taxon>
        <taxon>Acroporidae</taxon>
        <taxon>Acropora</taxon>
    </lineage>
</organism>
<protein>
    <submittedName>
        <fullName evidence="2">Uncharacterized protein</fullName>
    </submittedName>
</protein>
<accession>A0AAD9PV14</accession>
<gene>
    <name evidence="2" type="ORF">P5673_030225</name>
</gene>